<organism evidence="1 2">
    <name type="scientific">Leptidea sinapis</name>
    <dbReference type="NCBI Taxonomy" id="189913"/>
    <lineage>
        <taxon>Eukaryota</taxon>
        <taxon>Metazoa</taxon>
        <taxon>Ecdysozoa</taxon>
        <taxon>Arthropoda</taxon>
        <taxon>Hexapoda</taxon>
        <taxon>Insecta</taxon>
        <taxon>Pterygota</taxon>
        <taxon>Neoptera</taxon>
        <taxon>Endopterygota</taxon>
        <taxon>Lepidoptera</taxon>
        <taxon>Glossata</taxon>
        <taxon>Ditrysia</taxon>
        <taxon>Papilionoidea</taxon>
        <taxon>Pieridae</taxon>
        <taxon>Dismorphiinae</taxon>
        <taxon>Leptidea</taxon>
    </lineage>
</organism>
<dbReference type="AlphaFoldDB" id="A0A5E4Q0N4"/>
<dbReference type="Proteomes" id="UP000324832">
    <property type="component" value="Unassembled WGS sequence"/>
</dbReference>
<gene>
    <name evidence="1" type="ORF">LSINAPIS_LOCUS3942</name>
</gene>
<evidence type="ECO:0000313" key="1">
    <source>
        <dbReference type="EMBL" id="VVC91226.1"/>
    </source>
</evidence>
<accession>A0A5E4Q0N4</accession>
<name>A0A5E4Q0N4_9NEOP</name>
<evidence type="ECO:0000313" key="2">
    <source>
        <dbReference type="Proteomes" id="UP000324832"/>
    </source>
</evidence>
<proteinExistence type="predicted"/>
<reference evidence="1 2" key="1">
    <citation type="submission" date="2017-07" db="EMBL/GenBank/DDBJ databases">
        <authorList>
            <person name="Talla V."/>
            <person name="Backstrom N."/>
        </authorList>
    </citation>
    <scope>NUCLEOTIDE SEQUENCE [LARGE SCALE GENOMIC DNA]</scope>
</reference>
<dbReference type="EMBL" id="FZQP02001003">
    <property type="protein sequence ID" value="VVC91226.1"/>
    <property type="molecule type" value="Genomic_DNA"/>
</dbReference>
<keyword evidence="2" id="KW-1185">Reference proteome</keyword>
<sequence length="81" mass="9369">MFQRIAIDIACHSQPDELKHRSLWRFSVLASGCSRVASIYIDNFTPVPCDAFTHAQWTPETQKVKIAHHAIILYGQLLRYR</sequence>
<protein>
    <submittedName>
        <fullName evidence="1">Uncharacterized protein</fullName>
    </submittedName>
</protein>